<evidence type="ECO:0000313" key="3">
    <source>
        <dbReference type="Proteomes" id="UP000252085"/>
    </source>
</evidence>
<comment type="caution">
    <text evidence="2">The sequence shown here is derived from an EMBL/GenBank/DDBJ whole genome shotgun (WGS) entry which is preliminary data.</text>
</comment>
<organism evidence="2 3">
    <name type="scientific">Nostoc punctiforme NIES-2108</name>
    <dbReference type="NCBI Taxonomy" id="1356359"/>
    <lineage>
        <taxon>Bacteria</taxon>
        <taxon>Bacillati</taxon>
        <taxon>Cyanobacteriota</taxon>
        <taxon>Cyanophyceae</taxon>
        <taxon>Nostocales</taxon>
        <taxon>Nostocaceae</taxon>
        <taxon>Nostoc</taxon>
    </lineage>
</organism>
<evidence type="ECO:0000313" key="2">
    <source>
        <dbReference type="EMBL" id="RCJ39787.1"/>
    </source>
</evidence>
<dbReference type="InterPro" id="IPR012296">
    <property type="entry name" value="Nuclease_put_TT1808"/>
</dbReference>
<dbReference type="EMBL" id="LXQE01000085">
    <property type="protein sequence ID" value="RCJ39787.1"/>
    <property type="molecule type" value="Genomic_DNA"/>
</dbReference>
<name>A0A367RT60_NOSPU</name>
<feature type="domain" description="Putative restriction endonuclease" evidence="1">
    <location>
        <begin position="13"/>
        <end position="169"/>
    </location>
</feature>
<dbReference type="CDD" id="cd06260">
    <property type="entry name" value="DUF820-like"/>
    <property type="match status" value="1"/>
</dbReference>
<dbReference type="Pfam" id="PF05685">
    <property type="entry name" value="Uma2"/>
    <property type="match status" value="1"/>
</dbReference>
<dbReference type="PANTHER" id="PTHR36558:SF1">
    <property type="entry name" value="RESTRICTION ENDONUCLEASE DOMAIN-CONTAINING PROTEIN-RELATED"/>
    <property type="match status" value="1"/>
</dbReference>
<dbReference type="Proteomes" id="UP000252085">
    <property type="component" value="Unassembled WGS sequence"/>
</dbReference>
<dbReference type="SUPFAM" id="SSF52980">
    <property type="entry name" value="Restriction endonuclease-like"/>
    <property type="match status" value="1"/>
</dbReference>
<dbReference type="InterPro" id="IPR011335">
    <property type="entry name" value="Restrct_endonuc-II-like"/>
</dbReference>
<accession>A0A367RT60</accession>
<dbReference type="AlphaFoldDB" id="A0A367RT60"/>
<protein>
    <recommendedName>
        <fullName evidence="1">Putative restriction endonuclease domain-containing protein</fullName>
    </recommendedName>
</protein>
<evidence type="ECO:0000259" key="1">
    <source>
        <dbReference type="Pfam" id="PF05685"/>
    </source>
</evidence>
<gene>
    <name evidence="2" type="ORF">A6769_04230</name>
</gene>
<reference evidence="3" key="1">
    <citation type="submission" date="2016-04" db="EMBL/GenBank/DDBJ databases">
        <authorList>
            <person name="Tabuchi Yagui T.R."/>
        </authorList>
    </citation>
    <scope>NUCLEOTIDE SEQUENCE [LARGE SCALE GENOMIC DNA]</scope>
</reference>
<sequence length="200" mass="23231">MAISQSEYYISPEEYLEGEKVSEIKHEYIDGQVYAMAGASDAHVTVSMNVSMLLRNHLRGSGCRVYMLDMKAQIEVINRYFYPDVMVTCDTRDRESEYFKSHPCLIIEVLSESTEGYDRGKKFASYRHLESLQEYVLISPDRMSVECFRRNEEGHWVFYPYEKGEEVHLASVDFRCAMPTAGYAYAEIYEDVILIDENIS</sequence>
<proteinExistence type="predicted"/>
<dbReference type="InterPro" id="IPR008538">
    <property type="entry name" value="Uma2"/>
</dbReference>
<dbReference type="PANTHER" id="PTHR36558">
    <property type="entry name" value="GLR1098 PROTEIN"/>
    <property type="match status" value="1"/>
</dbReference>
<dbReference type="Gene3D" id="3.90.1570.10">
    <property type="entry name" value="tt1808, chain A"/>
    <property type="match status" value="1"/>
</dbReference>